<reference evidence="13" key="1">
    <citation type="submission" date="2022-10" db="EMBL/GenBank/DDBJ databases">
        <title>Genome assembly of Pristionchus species.</title>
        <authorList>
            <person name="Yoshida K."/>
            <person name="Sommer R.J."/>
        </authorList>
    </citation>
    <scope>NUCLEOTIDE SEQUENCE [LARGE SCALE GENOMIC DNA]</scope>
    <source>
        <strain evidence="13">RS5460</strain>
    </source>
</reference>
<keyword evidence="5" id="KW-0297">G-protein coupled receptor</keyword>
<keyword evidence="7" id="KW-0675">Receptor</keyword>
<evidence type="ECO:0000313" key="12">
    <source>
        <dbReference type="EMBL" id="GMR39947.1"/>
    </source>
</evidence>
<dbReference type="PROSITE" id="PS50262">
    <property type="entry name" value="G_PROTEIN_RECEP_F1_2"/>
    <property type="match status" value="1"/>
</dbReference>
<evidence type="ECO:0000256" key="4">
    <source>
        <dbReference type="ARBA" id="ARBA00022989"/>
    </source>
</evidence>
<dbReference type="Pfam" id="PF00001">
    <property type="entry name" value="7tm_1"/>
    <property type="match status" value="1"/>
</dbReference>
<evidence type="ECO:0000256" key="7">
    <source>
        <dbReference type="ARBA" id="ARBA00023170"/>
    </source>
</evidence>
<dbReference type="EMBL" id="BTRK01000003">
    <property type="protein sequence ID" value="GMR39947.1"/>
    <property type="molecule type" value="Genomic_DNA"/>
</dbReference>
<protein>
    <recommendedName>
        <fullName evidence="11">G-protein coupled receptors family 1 profile domain-containing protein</fullName>
    </recommendedName>
</protein>
<evidence type="ECO:0000256" key="2">
    <source>
        <dbReference type="ARBA" id="ARBA00022475"/>
    </source>
</evidence>
<evidence type="ECO:0000256" key="10">
    <source>
        <dbReference type="SAM" id="Phobius"/>
    </source>
</evidence>
<dbReference type="Proteomes" id="UP001328107">
    <property type="component" value="Unassembled WGS sequence"/>
</dbReference>
<keyword evidence="2" id="KW-1003">Cell membrane</keyword>
<dbReference type="PANTHER" id="PTHR24247:SF191">
    <property type="entry name" value="MUSCARINIC ACETYLCHOLINE RECEPTOR, B-TYPE, ISOFORM A"/>
    <property type="match status" value="1"/>
</dbReference>
<keyword evidence="8" id="KW-0807">Transducer</keyword>
<dbReference type="GO" id="GO:0030425">
    <property type="term" value="C:dendrite"/>
    <property type="evidence" value="ECO:0007669"/>
    <property type="project" value="TreeGrafter"/>
</dbReference>
<keyword evidence="13" id="KW-1185">Reference proteome</keyword>
<organism evidence="12 13">
    <name type="scientific">Pristionchus mayeri</name>
    <dbReference type="NCBI Taxonomy" id="1317129"/>
    <lineage>
        <taxon>Eukaryota</taxon>
        <taxon>Metazoa</taxon>
        <taxon>Ecdysozoa</taxon>
        <taxon>Nematoda</taxon>
        <taxon>Chromadorea</taxon>
        <taxon>Rhabditida</taxon>
        <taxon>Rhabditina</taxon>
        <taxon>Diplogasteromorpha</taxon>
        <taxon>Diplogasteroidea</taxon>
        <taxon>Neodiplogasteridae</taxon>
        <taxon>Pristionchus</taxon>
    </lineage>
</organism>
<accession>A0AAN5CDV6</accession>
<keyword evidence="3 10" id="KW-0812">Transmembrane</keyword>
<proteinExistence type="predicted"/>
<dbReference type="GO" id="GO:0007187">
    <property type="term" value="P:G protein-coupled receptor signaling pathway, coupled to cyclic nucleotide second messenger"/>
    <property type="evidence" value="ECO:0007669"/>
    <property type="project" value="TreeGrafter"/>
</dbReference>
<name>A0AAN5CDV6_9BILA</name>
<feature type="region of interest" description="Disordered" evidence="9">
    <location>
        <begin position="1"/>
        <end position="35"/>
    </location>
</feature>
<evidence type="ECO:0000256" key="3">
    <source>
        <dbReference type="ARBA" id="ARBA00022692"/>
    </source>
</evidence>
<feature type="domain" description="G-protein coupled receptors family 1 profile" evidence="11">
    <location>
        <begin position="37"/>
        <end position="164"/>
    </location>
</feature>
<evidence type="ECO:0000256" key="9">
    <source>
        <dbReference type="SAM" id="MobiDB-lite"/>
    </source>
</evidence>
<dbReference type="GO" id="GO:0004993">
    <property type="term" value="F:G protein-coupled serotonin receptor activity"/>
    <property type="evidence" value="ECO:0007669"/>
    <property type="project" value="TreeGrafter"/>
</dbReference>
<dbReference type="PRINTS" id="PR00237">
    <property type="entry name" value="GPCRRHODOPSN"/>
</dbReference>
<dbReference type="GO" id="GO:0005886">
    <property type="term" value="C:plasma membrane"/>
    <property type="evidence" value="ECO:0007669"/>
    <property type="project" value="UniProtKB-SubCell"/>
</dbReference>
<keyword evidence="6 10" id="KW-0472">Membrane</keyword>
<evidence type="ECO:0000256" key="5">
    <source>
        <dbReference type="ARBA" id="ARBA00023040"/>
    </source>
</evidence>
<dbReference type="AlphaFoldDB" id="A0AAN5CDV6"/>
<dbReference type="InterPro" id="IPR000276">
    <property type="entry name" value="GPCR_Rhodpsn"/>
</dbReference>
<sequence>RIISQASTPVRRRHSSHPPAASRSSEDAEQLGCSSRCNNNASPHHMIVTASNSKNSVPTIAVSHVESLRKEGRMWRMLIALKSRSGRKPPFEEYKSRSENRARKALRTITVILGAFTILWTPFYVLATIYGFCESCKNSAVFNAMYFISYYPCYMNSSVNPFCYAMANQQFKRALTRIFKLDFRHV</sequence>
<keyword evidence="4 10" id="KW-1133">Transmembrane helix</keyword>
<dbReference type="InterPro" id="IPR017452">
    <property type="entry name" value="GPCR_Rhodpsn_7TM"/>
</dbReference>
<evidence type="ECO:0000256" key="6">
    <source>
        <dbReference type="ARBA" id="ARBA00023136"/>
    </source>
</evidence>
<comment type="caution">
    <text evidence="12">The sequence shown here is derived from an EMBL/GenBank/DDBJ whole genome shotgun (WGS) entry which is preliminary data.</text>
</comment>
<evidence type="ECO:0000256" key="8">
    <source>
        <dbReference type="ARBA" id="ARBA00023224"/>
    </source>
</evidence>
<evidence type="ECO:0000256" key="1">
    <source>
        <dbReference type="ARBA" id="ARBA00004651"/>
    </source>
</evidence>
<dbReference type="GO" id="GO:0045202">
    <property type="term" value="C:synapse"/>
    <property type="evidence" value="ECO:0007669"/>
    <property type="project" value="TreeGrafter"/>
</dbReference>
<feature type="non-terminal residue" evidence="12">
    <location>
        <position position="1"/>
    </location>
</feature>
<gene>
    <name evidence="12" type="ORF">PMAYCL1PPCAC_10142</name>
</gene>
<dbReference type="SUPFAM" id="SSF81321">
    <property type="entry name" value="Family A G protein-coupled receptor-like"/>
    <property type="match status" value="1"/>
</dbReference>
<evidence type="ECO:0000313" key="13">
    <source>
        <dbReference type="Proteomes" id="UP001328107"/>
    </source>
</evidence>
<comment type="subcellular location">
    <subcellularLocation>
        <location evidence="1">Cell membrane</location>
        <topology evidence="1">Multi-pass membrane protein</topology>
    </subcellularLocation>
</comment>
<evidence type="ECO:0000259" key="11">
    <source>
        <dbReference type="PROSITE" id="PS50262"/>
    </source>
</evidence>
<dbReference type="PANTHER" id="PTHR24247">
    <property type="entry name" value="5-HYDROXYTRYPTAMINE RECEPTOR"/>
    <property type="match status" value="1"/>
</dbReference>
<feature type="transmembrane region" description="Helical" evidence="10">
    <location>
        <begin position="105"/>
        <end position="132"/>
    </location>
</feature>
<dbReference type="Gene3D" id="1.20.1070.10">
    <property type="entry name" value="Rhodopsin 7-helix transmembrane proteins"/>
    <property type="match status" value="1"/>
</dbReference>
<dbReference type="GO" id="GO:0007197">
    <property type="term" value="P:adenylate cyclase-inhibiting G protein-coupled acetylcholine receptor signaling pathway"/>
    <property type="evidence" value="ECO:0007669"/>
    <property type="project" value="TreeGrafter"/>
</dbReference>
<dbReference type="GO" id="GO:0016907">
    <property type="term" value="F:G protein-coupled acetylcholine receptor activity"/>
    <property type="evidence" value="ECO:0007669"/>
    <property type="project" value="TreeGrafter"/>
</dbReference>